<proteinExistence type="predicted"/>
<evidence type="ECO:0000313" key="4">
    <source>
        <dbReference type="Proteomes" id="UP000789803"/>
    </source>
</evidence>
<feature type="signal peptide" evidence="2">
    <location>
        <begin position="1"/>
        <end position="29"/>
    </location>
</feature>
<organism evidence="3 4">
    <name type="scientific">Campylobacter majalis</name>
    <dbReference type="NCBI Taxonomy" id="2790656"/>
    <lineage>
        <taxon>Bacteria</taxon>
        <taxon>Pseudomonadati</taxon>
        <taxon>Campylobacterota</taxon>
        <taxon>Epsilonproteobacteria</taxon>
        <taxon>Campylobacterales</taxon>
        <taxon>Campylobacteraceae</taxon>
        <taxon>Campylobacter</taxon>
    </lineage>
</organism>
<dbReference type="InterPro" id="IPR006311">
    <property type="entry name" value="TAT_signal"/>
</dbReference>
<keyword evidence="2" id="KW-0732">Signal</keyword>
<name>A0ABN7K5P3_9BACT</name>
<reference evidence="3 4" key="1">
    <citation type="submission" date="2020-11" db="EMBL/GenBank/DDBJ databases">
        <authorList>
            <person name="Peeters C."/>
        </authorList>
    </citation>
    <scope>NUCLEOTIDE SEQUENCE [LARGE SCALE GENOMIC DNA]</scope>
    <source>
        <strain evidence="3 4">LMG 7974</strain>
    </source>
</reference>
<evidence type="ECO:0008006" key="5">
    <source>
        <dbReference type="Google" id="ProtNLM"/>
    </source>
</evidence>
<evidence type="ECO:0000256" key="2">
    <source>
        <dbReference type="SAM" id="SignalP"/>
    </source>
</evidence>
<keyword evidence="4" id="KW-1185">Reference proteome</keyword>
<evidence type="ECO:0000313" key="3">
    <source>
        <dbReference type="EMBL" id="CAD7287833.1"/>
    </source>
</evidence>
<dbReference type="EMBL" id="CAJHOF010000005">
    <property type="protein sequence ID" value="CAD7287833.1"/>
    <property type="molecule type" value="Genomic_DNA"/>
</dbReference>
<dbReference type="NCBIfam" id="TIGR01409">
    <property type="entry name" value="TAT_signal_seq"/>
    <property type="match status" value="1"/>
</dbReference>
<gene>
    <name evidence="3" type="ORF">LMG7974_00721</name>
</gene>
<feature type="chain" id="PRO_5047161539" description="Twin-arginine translocation signal domain-containing protein" evidence="2">
    <location>
        <begin position="30"/>
        <end position="58"/>
    </location>
</feature>
<evidence type="ECO:0000256" key="1">
    <source>
        <dbReference type="ARBA" id="ARBA00022505"/>
    </source>
</evidence>
<protein>
    <recommendedName>
        <fullName evidence="5">Twin-arginine translocation signal domain-containing protein</fullName>
    </recommendedName>
</protein>
<dbReference type="PROSITE" id="PS51318">
    <property type="entry name" value="TAT"/>
    <property type="match status" value="1"/>
</dbReference>
<accession>A0ABN7K5P3</accession>
<dbReference type="RefSeq" id="WP_229932532.1">
    <property type="nucleotide sequence ID" value="NZ_CAJHOF010000005.1"/>
</dbReference>
<comment type="caution">
    <text evidence="3">The sequence shown here is derived from an EMBL/GenBank/DDBJ whole genome shotgun (WGS) entry which is preliminary data.</text>
</comment>
<keyword evidence="1" id="KW-0500">Molybdenum</keyword>
<dbReference type="InterPro" id="IPR019546">
    <property type="entry name" value="TAT_signal_bac_arc"/>
</dbReference>
<dbReference type="Proteomes" id="UP000789803">
    <property type="component" value="Unassembled WGS sequence"/>
</dbReference>
<sequence>MQTTNRRQFLKKLMVGGAVSAVVATSAVAHDKGKKAQKNKDVLYERTKTWEFYYKQAN</sequence>